<gene>
    <name evidence="2" type="primary">TYW5</name>
</gene>
<name>A0A8C9LSX8_9PRIM</name>
<feature type="region of interest" description="Disordered" evidence="1">
    <location>
        <begin position="90"/>
        <end position="123"/>
    </location>
</feature>
<reference evidence="2" key="1">
    <citation type="submission" date="2025-08" db="UniProtKB">
        <authorList>
            <consortium name="Ensembl"/>
        </authorList>
    </citation>
    <scope>IDENTIFICATION</scope>
</reference>
<accession>A0A8C9LSX8</accession>
<protein>
    <submittedName>
        <fullName evidence="2">tRNA-yW synthesizing protein 5</fullName>
    </submittedName>
</protein>
<evidence type="ECO:0000313" key="3">
    <source>
        <dbReference type="Proteomes" id="UP000694416"/>
    </source>
</evidence>
<proteinExistence type="predicted"/>
<dbReference type="Ensembl" id="ENSPTET00000037283.1">
    <property type="protein sequence ID" value="ENSPTEP00000026504.1"/>
    <property type="gene ID" value="ENSPTEG00000026543.1"/>
</dbReference>
<dbReference type="Proteomes" id="UP000694416">
    <property type="component" value="Unplaced"/>
</dbReference>
<evidence type="ECO:0000313" key="2">
    <source>
        <dbReference type="Ensembl" id="ENSPTEP00000026504.1"/>
    </source>
</evidence>
<dbReference type="AlphaFoldDB" id="A0A8C9LSX8"/>
<keyword evidence="3" id="KW-1185">Reference proteome</keyword>
<organism evidence="2 3">
    <name type="scientific">Piliocolobus tephrosceles</name>
    <name type="common">Ugandan red Colobus</name>
    <dbReference type="NCBI Taxonomy" id="591936"/>
    <lineage>
        <taxon>Eukaryota</taxon>
        <taxon>Metazoa</taxon>
        <taxon>Chordata</taxon>
        <taxon>Craniata</taxon>
        <taxon>Vertebrata</taxon>
        <taxon>Euteleostomi</taxon>
        <taxon>Mammalia</taxon>
        <taxon>Eutheria</taxon>
        <taxon>Euarchontoglires</taxon>
        <taxon>Primates</taxon>
        <taxon>Haplorrhini</taxon>
        <taxon>Catarrhini</taxon>
        <taxon>Cercopithecidae</taxon>
        <taxon>Colobinae</taxon>
        <taxon>Piliocolobus</taxon>
    </lineage>
</organism>
<feature type="region of interest" description="Disordered" evidence="1">
    <location>
        <begin position="1"/>
        <end position="58"/>
    </location>
</feature>
<feature type="compositionally biased region" description="Low complexity" evidence="1">
    <location>
        <begin position="90"/>
        <end position="114"/>
    </location>
</feature>
<evidence type="ECO:0000256" key="1">
    <source>
        <dbReference type="SAM" id="MobiDB-lite"/>
    </source>
</evidence>
<reference evidence="2" key="2">
    <citation type="submission" date="2025-09" db="UniProtKB">
        <authorList>
            <consortium name="Ensembl"/>
        </authorList>
    </citation>
    <scope>IDENTIFICATION</scope>
</reference>
<sequence length="239" mass="26025">MTPLPSRGDSGRGSKVWPTAASSRPQRESGVGRPRRAATDSATTGVADERPAPFLYDPSPRCLLVLYGKEVGGKPPQRCRRKRLESKVDLLLQPLVSRPRPRSPARSPGQGPSATCPALGPSLSGVRRPRGPFLCRSCFRADGAEERFRAKLARTWKRAGVSNHGGAALPGNPAGGRFSGAVHAAPLPTELYLLTSWSRGQLKRSIKNSLFQRMRNTTYGHLEKTLERMLQISESSFLC</sequence>